<comment type="similarity">
    <text evidence="1">Belongs to the glycosyltransferase 2 family.</text>
</comment>
<sequence>MKCLIGVPTLNGPERVFSFLRSLENFPPKIEYSVIVVDDGSSSVEASQLEEVCESFGVKLRCHQDDKGRPENRGVPAAWNTIIDRAIEKHISNVLIFNDDIQTLPRAIDSAVFALENNPGVGLVGIPPYHQRSTGLELRWPVLLHRGKPYRNYISVGCSFGLTLQTIETVGKFDERFRATFEDVDMSLRCIQANLMNITIPQGVIHEHAATFKTNKHLNASLRLELSRRVFAKKWGGPYESVIAGLTLPNEPVNYMDLEGNVVMDHLPSAET</sequence>
<reference evidence="5 6" key="1">
    <citation type="journal article" date="2015" name="Nature">
        <title>rRNA introns, odd ribosomes, and small enigmatic genomes across a large radiation of phyla.</title>
        <authorList>
            <person name="Brown C.T."/>
            <person name="Hug L.A."/>
            <person name="Thomas B.C."/>
            <person name="Sharon I."/>
            <person name="Castelle C.J."/>
            <person name="Singh A."/>
            <person name="Wilkins M.J."/>
            <person name="Williams K.H."/>
            <person name="Banfield J.F."/>
        </authorList>
    </citation>
    <scope>NUCLEOTIDE SEQUENCE [LARGE SCALE GENOMIC DNA]</scope>
</reference>
<keyword evidence="3" id="KW-0808">Transferase</keyword>
<evidence type="ECO:0000259" key="4">
    <source>
        <dbReference type="Pfam" id="PF00535"/>
    </source>
</evidence>
<evidence type="ECO:0000313" key="6">
    <source>
        <dbReference type="Proteomes" id="UP000034588"/>
    </source>
</evidence>
<evidence type="ECO:0000256" key="1">
    <source>
        <dbReference type="ARBA" id="ARBA00006739"/>
    </source>
</evidence>
<dbReference type="Gene3D" id="3.90.550.10">
    <property type="entry name" value="Spore Coat Polysaccharide Biosynthesis Protein SpsA, Chain A"/>
    <property type="match status" value="1"/>
</dbReference>
<keyword evidence="2" id="KW-0328">Glycosyltransferase</keyword>
<dbReference type="Proteomes" id="UP000034588">
    <property type="component" value="Unassembled WGS sequence"/>
</dbReference>
<dbReference type="AlphaFoldDB" id="A0A0G1Z3C3"/>
<dbReference type="InterPro" id="IPR029044">
    <property type="entry name" value="Nucleotide-diphossugar_trans"/>
</dbReference>
<organism evidence="5 6">
    <name type="scientific">Candidatus Gottesmanbacteria bacterium GW2011_GWB1_49_7</name>
    <dbReference type="NCBI Taxonomy" id="1618448"/>
    <lineage>
        <taxon>Bacteria</taxon>
        <taxon>Candidatus Gottesmaniibacteriota</taxon>
    </lineage>
</organism>
<protein>
    <recommendedName>
        <fullName evidence="4">Glycosyltransferase 2-like domain-containing protein</fullName>
    </recommendedName>
</protein>
<name>A0A0G1Z3C3_9BACT</name>
<dbReference type="Pfam" id="PF00535">
    <property type="entry name" value="Glycos_transf_2"/>
    <property type="match status" value="1"/>
</dbReference>
<gene>
    <name evidence="5" type="ORF">UY48_C0003G0101</name>
</gene>
<feature type="domain" description="Glycosyltransferase 2-like" evidence="4">
    <location>
        <begin position="5"/>
        <end position="136"/>
    </location>
</feature>
<proteinExistence type="inferred from homology"/>
<dbReference type="EMBL" id="LCQD01000003">
    <property type="protein sequence ID" value="KKW13279.1"/>
    <property type="molecule type" value="Genomic_DNA"/>
</dbReference>
<dbReference type="InterPro" id="IPR001173">
    <property type="entry name" value="Glyco_trans_2-like"/>
</dbReference>
<evidence type="ECO:0000313" key="5">
    <source>
        <dbReference type="EMBL" id="KKW13279.1"/>
    </source>
</evidence>
<dbReference type="GO" id="GO:0016757">
    <property type="term" value="F:glycosyltransferase activity"/>
    <property type="evidence" value="ECO:0007669"/>
    <property type="project" value="UniProtKB-KW"/>
</dbReference>
<evidence type="ECO:0000256" key="3">
    <source>
        <dbReference type="ARBA" id="ARBA00022679"/>
    </source>
</evidence>
<dbReference type="SUPFAM" id="SSF53448">
    <property type="entry name" value="Nucleotide-diphospho-sugar transferases"/>
    <property type="match status" value="1"/>
</dbReference>
<evidence type="ECO:0000256" key="2">
    <source>
        <dbReference type="ARBA" id="ARBA00022676"/>
    </source>
</evidence>
<dbReference type="PANTHER" id="PTHR43179">
    <property type="entry name" value="RHAMNOSYLTRANSFERASE WBBL"/>
    <property type="match status" value="1"/>
</dbReference>
<dbReference type="PANTHER" id="PTHR43179:SF12">
    <property type="entry name" value="GALACTOFURANOSYLTRANSFERASE GLFT2"/>
    <property type="match status" value="1"/>
</dbReference>
<comment type="caution">
    <text evidence="5">The sequence shown here is derived from an EMBL/GenBank/DDBJ whole genome shotgun (WGS) entry which is preliminary data.</text>
</comment>
<accession>A0A0G1Z3C3</accession>